<dbReference type="InterPro" id="IPR015424">
    <property type="entry name" value="PyrdxlP-dep_Trfase"/>
</dbReference>
<dbReference type="Gene3D" id="3.90.1150.10">
    <property type="entry name" value="Aspartate Aminotransferase, domain 1"/>
    <property type="match status" value="1"/>
</dbReference>
<dbReference type="GO" id="GO:0030170">
    <property type="term" value="F:pyridoxal phosphate binding"/>
    <property type="evidence" value="ECO:0007669"/>
    <property type="project" value="InterPro"/>
</dbReference>
<dbReference type="Gene3D" id="3.40.640.10">
    <property type="entry name" value="Type I PLP-dependent aspartate aminotransferase-like (Major domain)"/>
    <property type="match status" value="1"/>
</dbReference>
<dbReference type="OrthoDB" id="9807885at2"/>
<dbReference type="AlphaFoldDB" id="A0A4Q1SJM9"/>
<protein>
    <submittedName>
        <fullName evidence="6">Aminotransferase class III-fold pyridoxal phosphate-dependent enzyme</fullName>
    </submittedName>
</protein>
<dbReference type="Proteomes" id="UP000290253">
    <property type="component" value="Unassembled WGS sequence"/>
</dbReference>
<dbReference type="EMBL" id="SDMK01000001">
    <property type="protein sequence ID" value="RXS97856.1"/>
    <property type="molecule type" value="Genomic_DNA"/>
</dbReference>
<proteinExistence type="inferred from homology"/>
<dbReference type="GO" id="GO:0005829">
    <property type="term" value="C:cytosol"/>
    <property type="evidence" value="ECO:0007669"/>
    <property type="project" value="TreeGrafter"/>
</dbReference>
<dbReference type="PANTHER" id="PTHR43094:SF1">
    <property type="entry name" value="AMINOTRANSFERASE CLASS-III"/>
    <property type="match status" value="1"/>
</dbReference>
<evidence type="ECO:0000256" key="3">
    <source>
        <dbReference type="ARBA" id="ARBA00022576"/>
    </source>
</evidence>
<evidence type="ECO:0000313" key="6">
    <source>
        <dbReference type="EMBL" id="RXS97856.1"/>
    </source>
</evidence>
<dbReference type="RefSeq" id="WP_129207635.1">
    <property type="nucleotide sequence ID" value="NZ_BMGU01000001.1"/>
</dbReference>
<dbReference type="InterPro" id="IPR015421">
    <property type="entry name" value="PyrdxlP-dep_Trfase_major"/>
</dbReference>
<dbReference type="PIRSF" id="PIRSF000521">
    <property type="entry name" value="Transaminase_4ab_Lys_Orn"/>
    <property type="match status" value="1"/>
</dbReference>
<dbReference type="InterPro" id="IPR005814">
    <property type="entry name" value="Aminotrans_3"/>
</dbReference>
<keyword evidence="6" id="KW-0808">Transferase</keyword>
<name>A0A4Q1SJM9_9BACT</name>
<keyword evidence="4 5" id="KW-0663">Pyridoxal phosphate</keyword>
<reference evidence="6 7" key="1">
    <citation type="journal article" date="2016" name="Int. J. Syst. Evol. Microbiol.">
        <title>Acidipila dinghuensis sp. nov., an acidobacterium isolated from forest soil.</title>
        <authorList>
            <person name="Jiang Y.W."/>
            <person name="Wang J."/>
            <person name="Chen M.H."/>
            <person name="Lv Y.Y."/>
            <person name="Qiu L.H."/>
        </authorList>
    </citation>
    <scope>NUCLEOTIDE SEQUENCE [LARGE SCALE GENOMIC DNA]</scope>
    <source>
        <strain evidence="6 7">DHOF10</strain>
    </source>
</reference>
<dbReference type="InterPro" id="IPR015422">
    <property type="entry name" value="PyrdxlP-dep_Trfase_small"/>
</dbReference>
<comment type="cofactor">
    <cofactor evidence="1">
        <name>pyridoxal 5'-phosphate</name>
        <dbReference type="ChEBI" id="CHEBI:597326"/>
    </cofactor>
</comment>
<dbReference type="CDD" id="cd00610">
    <property type="entry name" value="OAT_like"/>
    <property type="match status" value="1"/>
</dbReference>
<dbReference type="FunFam" id="3.40.640.10:FF:000004">
    <property type="entry name" value="Acetylornithine aminotransferase"/>
    <property type="match status" value="1"/>
</dbReference>
<evidence type="ECO:0000256" key="1">
    <source>
        <dbReference type="ARBA" id="ARBA00001933"/>
    </source>
</evidence>
<dbReference type="PANTHER" id="PTHR43094">
    <property type="entry name" value="AMINOTRANSFERASE"/>
    <property type="match status" value="1"/>
</dbReference>
<gene>
    <name evidence="6" type="ORF">ESZ00_08355</name>
</gene>
<dbReference type="GO" id="GO:0008483">
    <property type="term" value="F:transaminase activity"/>
    <property type="evidence" value="ECO:0007669"/>
    <property type="project" value="UniProtKB-KW"/>
</dbReference>
<comment type="similarity">
    <text evidence="2 5">Belongs to the class-III pyridoxal-phosphate-dependent aminotransferase family.</text>
</comment>
<evidence type="ECO:0000256" key="4">
    <source>
        <dbReference type="ARBA" id="ARBA00022898"/>
    </source>
</evidence>
<sequence length="453" mass="49852">MSDTVFNPRNSLSSDEVVTLTRQHNYGTWRYQKSWKPLHIVDAEGCTFTDASGKQYLDFSAQLMCSNLGHKNQAVIRAIGEQAQKLAYIMPSYATDARAELSRLLLDVLPDGLTKFFFATSGTEANEAAFKIARMYTGKTKIIARYRSYHGSTMASIAATGDPRRWAMEPGGKGQGFLFAPEVHCYKCPIKHTYPGCGIACADYLEHMIENESDVAAVLVEPVVGTNGVLVPPPEYLPRLREICNRHGVLLIADEVMSGWGRTGEWFAVNHWGVKPDILVTAKGITSAYVPLGLCATTQTIADYFEDHFFAHGHTYEAHPITLGPAIAAIGEMQRLGLVARAKEMGAYLGEKLHALKLKHPSIGEVRGLGLFWAVDLVRDQQKKTPFNTKQDKVDGKPTVVDQVAAECMKNGVSLQAWISHFVIAPPLIIEKSQIDAAVEVFDRALTIADQAL</sequence>
<evidence type="ECO:0000256" key="2">
    <source>
        <dbReference type="ARBA" id="ARBA00008954"/>
    </source>
</evidence>
<accession>A0A4Q1SJM9</accession>
<comment type="caution">
    <text evidence="6">The sequence shown here is derived from an EMBL/GenBank/DDBJ whole genome shotgun (WGS) entry which is preliminary data.</text>
</comment>
<keyword evidence="3 6" id="KW-0032">Aminotransferase</keyword>
<keyword evidence="7" id="KW-1185">Reference proteome</keyword>
<evidence type="ECO:0000256" key="5">
    <source>
        <dbReference type="RuleBase" id="RU003560"/>
    </source>
</evidence>
<evidence type="ECO:0000313" key="7">
    <source>
        <dbReference type="Proteomes" id="UP000290253"/>
    </source>
</evidence>
<dbReference type="SUPFAM" id="SSF53383">
    <property type="entry name" value="PLP-dependent transferases"/>
    <property type="match status" value="1"/>
</dbReference>
<organism evidence="6 7">
    <name type="scientific">Silvibacterium dinghuense</name>
    <dbReference type="NCBI Taxonomy" id="1560006"/>
    <lineage>
        <taxon>Bacteria</taxon>
        <taxon>Pseudomonadati</taxon>
        <taxon>Acidobacteriota</taxon>
        <taxon>Terriglobia</taxon>
        <taxon>Terriglobales</taxon>
        <taxon>Acidobacteriaceae</taxon>
        <taxon>Silvibacterium</taxon>
    </lineage>
</organism>
<dbReference type="Pfam" id="PF00202">
    <property type="entry name" value="Aminotran_3"/>
    <property type="match status" value="1"/>
</dbReference>